<dbReference type="Gene3D" id="2.60.40.790">
    <property type="match status" value="1"/>
</dbReference>
<proteinExistence type="inferred from homology"/>
<dbReference type="AlphaFoldDB" id="A0AAX6F689"/>
<sequence>MAAMIACRRAPVSKLLERLLAAGSPARSFAPSSTSAFRSFNTNTQMMVETDDERAVDVDRRRSRRGDDDYPYFPDVFSPFNSTRSSLSQLLNLMDQVTGASFPAPARGMDGGLRRGWDAREDADALHLRIDMPGLGKEHVKVSAEQNTLIIRGEGEKEGEGEEEGGGEEVQQQDRPAGRDVQDGRDQGGDEERGAEGVGAEGEAGGEEGRVRGAD</sequence>
<dbReference type="InterPro" id="IPR044656">
    <property type="entry name" value="HSP14.7/HSP23.5/HSP23.6-like"/>
</dbReference>
<evidence type="ECO:0000256" key="1">
    <source>
        <dbReference type="ARBA" id="ARBA00022946"/>
    </source>
</evidence>
<dbReference type="EMBL" id="JANAVB010031417">
    <property type="protein sequence ID" value="KAJ6811927.1"/>
    <property type="molecule type" value="Genomic_DNA"/>
</dbReference>
<dbReference type="InterPro" id="IPR002068">
    <property type="entry name" value="A-crystallin/Hsp20_dom"/>
</dbReference>
<evidence type="ECO:0000313" key="8">
    <source>
        <dbReference type="Proteomes" id="UP001140949"/>
    </source>
</evidence>
<dbReference type="CDD" id="cd06464">
    <property type="entry name" value="ACD_sHsps-like"/>
    <property type="match status" value="1"/>
</dbReference>
<dbReference type="Proteomes" id="UP001140949">
    <property type="component" value="Unassembled WGS sequence"/>
</dbReference>
<dbReference type="InterPro" id="IPR008978">
    <property type="entry name" value="HSP20-like_chaperone"/>
</dbReference>
<name>A0AAX6F689_IRIPA</name>
<reference evidence="7" key="2">
    <citation type="submission" date="2023-04" db="EMBL/GenBank/DDBJ databases">
        <authorList>
            <person name="Bruccoleri R.E."/>
            <person name="Oakeley E.J."/>
            <person name="Faust A.-M."/>
            <person name="Dessus-Babus S."/>
            <person name="Altorfer M."/>
            <person name="Burckhardt D."/>
            <person name="Oertli M."/>
            <person name="Naumann U."/>
            <person name="Petersen F."/>
            <person name="Wong J."/>
        </authorList>
    </citation>
    <scope>NUCLEOTIDE SEQUENCE</scope>
    <source>
        <strain evidence="7">GSM-AAB239-AS_SAM_17_03QT</strain>
        <tissue evidence="7">Leaf</tissue>
    </source>
</reference>
<feature type="compositionally biased region" description="Basic and acidic residues" evidence="5">
    <location>
        <begin position="176"/>
        <end position="195"/>
    </location>
</feature>
<accession>A0AAX6F689</accession>
<dbReference type="PANTHER" id="PTHR46991">
    <property type="entry name" value="23.5 KDA HEAT SHOCK PROTEIN, MITOCHONDRIAL"/>
    <property type="match status" value="1"/>
</dbReference>
<dbReference type="SUPFAM" id="SSF49764">
    <property type="entry name" value="HSP20-like chaperones"/>
    <property type="match status" value="1"/>
</dbReference>
<evidence type="ECO:0000256" key="2">
    <source>
        <dbReference type="ARBA" id="ARBA00023016"/>
    </source>
</evidence>
<gene>
    <name evidence="7" type="ORF">M6B38_151405</name>
</gene>
<keyword evidence="2 7" id="KW-0346">Stress response</keyword>
<comment type="similarity">
    <text evidence="3 4">Belongs to the small heat shock protein (HSP20) family.</text>
</comment>
<keyword evidence="1" id="KW-0809">Transit peptide</keyword>
<evidence type="ECO:0000313" key="7">
    <source>
        <dbReference type="EMBL" id="KAJ6811927.1"/>
    </source>
</evidence>
<feature type="domain" description="SHSP" evidence="6">
    <location>
        <begin position="108"/>
        <end position="215"/>
    </location>
</feature>
<feature type="region of interest" description="Disordered" evidence="5">
    <location>
        <begin position="146"/>
        <end position="215"/>
    </location>
</feature>
<protein>
    <submittedName>
        <fullName evidence="7">24.1 kDa heat shock protein, mitochondrial</fullName>
    </submittedName>
</protein>
<dbReference type="PROSITE" id="PS01031">
    <property type="entry name" value="SHSP"/>
    <property type="match status" value="1"/>
</dbReference>
<evidence type="ECO:0000256" key="3">
    <source>
        <dbReference type="PROSITE-ProRule" id="PRU00285"/>
    </source>
</evidence>
<evidence type="ECO:0000256" key="5">
    <source>
        <dbReference type="SAM" id="MobiDB-lite"/>
    </source>
</evidence>
<dbReference type="Pfam" id="PF00011">
    <property type="entry name" value="HSP20"/>
    <property type="match status" value="1"/>
</dbReference>
<comment type="caution">
    <text evidence="7">The sequence shown here is derived from an EMBL/GenBank/DDBJ whole genome shotgun (WGS) entry which is preliminary data.</text>
</comment>
<organism evidence="7 8">
    <name type="scientific">Iris pallida</name>
    <name type="common">Sweet iris</name>
    <dbReference type="NCBI Taxonomy" id="29817"/>
    <lineage>
        <taxon>Eukaryota</taxon>
        <taxon>Viridiplantae</taxon>
        <taxon>Streptophyta</taxon>
        <taxon>Embryophyta</taxon>
        <taxon>Tracheophyta</taxon>
        <taxon>Spermatophyta</taxon>
        <taxon>Magnoliopsida</taxon>
        <taxon>Liliopsida</taxon>
        <taxon>Asparagales</taxon>
        <taxon>Iridaceae</taxon>
        <taxon>Iridoideae</taxon>
        <taxon>Irideae</taxon>
        <taxon>Iris</taxon>
    </lineage>
</organism>
<reference evidence="7" key="1">
    <citation type="journal article" date="2023" name="GigaByte">
        <title>Genome assembly of the bearded iris, Iris pallida Lam.</title>
        <authorList>
            <person name="Bruccoleri R.E."/>
            <person name="Oakeley E.J."/>
            <person name="Faust A.M.E."/>
            <person name="Altorfer M."/>
            <person name="Dessus-Babus S."/>
            <person name="Burckhardt D."/>
            <person name="Oertli M."/>
            <person name="Naumann U."/>
            <person name="Petersen F."/>
            <person name="Wong J."/>
        </authorList>
    </citation>
    <scope>NUCLEOTIDE SEQUENCE</scope>
    <source>
        <strain evidence="7">GSM-AAB239-AS_SAM_17_03QT</strain>
    </source>
</reference>
<keyword evidence="8" id="KW-1185">Reference proteome</keyword>
<evidence type="ECO:0000256" key="4">
    <source>
        <dbReference type="RuleBase" id="RU003616"/>
    </source>
</evidence>
<evidence type="ECO:0000259" key="6">
    <source>
        <dbReference type="PROSITE" id="PS01031"/>
    </source>
</evidence>
<dbReference type="PANTHER" id="PTHR46991:SF11">
    <property type="entry name" value="SMALL HEAT SHOCK PROTEIN HSPF"/>
    <property type="match status" value="1"/>
</dbReference>